<evidence type="ECO:0000313" key="3">
    <source>
        <dbReference type="Proteomes" id="UP000484885"/>
    </source>
</evidence>
<evidence type="ECO:0000313" key="2">
    <source>
        <dbReference type="EMBL" id="NDY94222.1"/>
    </source>
</evidence>
<organism evidence="2 3">
    <name type="scientific">Wenzhouxiangella limi</name>
    <dbReference type="NCBI Taxonomy" id="2707351"/>
    <lineage>
        <taxon>Bacteria</taxon>
        <taxon>Pseudomonadati</taxon>
        <taxon>Pseudomonadota</taxon>
        <taxon>Gammaproteobacteria</taxon>
        <taxon>Chromatiales</taxon>
        <taxon>Wenzhouxiangellaceae</taxon>
        <taxon>Wenzhouxiangella</taxon>
    </lineage>
</organism>
<dbReference type="PROSITE" id="PS51257">
    <property type="entry name" value="PROKAR_LIPOPROTEIN"/>
    <property type="match status" value="1"/>
</dbReference>
<protein>
    <submittedName>
        <fullName evidence="2">Polymer-forming cytoskeletal protein</fullName>
    </submittedName>
</protein>
<dbReference type="AlphaFoldDB" id="A0A845UVI1"/>
<comment type="caution">
    <text evidence="2">The sequence shown here is derived from an EMBL/GenBank/DDBJ whole genome shotgun (WGS) entry which is preliminary data.</text>
</comment>
<dbReference type="Proteomes" id="UP000484885">
    <property type="component" value="Unassembled WGS sequence"/>
</dbReference>
<feature type="signal peptide" evidence="1">
    <location>
        <begin position="1"/>
        <end position="21"/>
    </location>
</feature>
<dbReference type="InterPro" id="IPR011004">
    <property type="entry name" value="Trimer_LpxA-like_sf"/>
</dbReference>
<dbReference type="EMBL" id="JAAGSC010000023">
    <property type="protein sequence ID" value="NDY94222.1"/>
    <property type="molecule type" value="Genomic_DNA"/>
</dbReference>
<keyword evidence="1" id="KW-0732">Signal</keyword>
<name>A0A845UVI1_9GAMM</name>
<accession>A0A845UVI1</accession>
<keyword evidence="3" id="KW-1185">Reference proteome</keyword>
<dbReference type="SUPFAM" id="SSF51161">
    <property type="entry name" value="Trimeric LpxA-like enzymes"/>
    <property type="match status" value="1"/>
</dbReference>
<evidence type="ECO:0000256" key="1">
    <source>
        <dbReference type="SAM" id="SignalP"/>
    </source>
</evidence>
<feature type="chain" id="PRO_5032610293" evidence="1">
    <location>
        <begin position="22"/>
        <end position="244"/>
    </location>
</feature>
<dbReference type="RefSeq" id="WP_164208945.1">
    <property type="nucleotide sequence ID" value="NZ_JAAGSC010000023.1"/>
</dbReference>
<sequence length="244" mass="24977">MSRFVVFVLLLALAACGTVNQSIEVAQGERVEGDLRSVNGAVRIGEEAQVSGSLSSVNGPVEVGERARVGAITNVNGRIEIHAGAETGPTESVNGAVTLGEQASITGNLSAVNGSIEVGESGQVDGDVVTVNGRVSLGPNARVAGKVANVRGKIALDGAFVEQVETTAGSIDLTGATVVEGKLRVKAPENSDTDVPQIVIGPQVKVGGPLQFDREVKLLIHDDADVGEIIGAEPECFSCEITDL</sequence>
<proteinExistence type="predicted"/>
<dbReference type="InterPro" id="IPR012332">
    <property type="entry name" value="Autotransporter_pectin_lyase_C"/>
</dbReference>
<reference evidence="2 3" key="1">
    <citation type="submission" date="2020-02" db="EMBL/GenBank/DDBJ databases">
        <authorList>
            <person name="Zhang X.-Y."/>
        </authorList>
    </citation>
    <scope>NUCLEOTIDE SEQUENCE [LARGE SCALE GENOMIC DNA]</scope>
    <source>
        <strain evidence="2 3">C33</strain>
    </source>
</reference>
<dbReference type="Gene3D" id="2.160.20.20">
    <property type="match status" value="1"/>
</dbReference>
<gene>
    <name evidence="2" type="ORF">G3I74_00565</name>
</gene>